<dbReference type="PANTHER" id="PTHR36307">
    <property type="entry name" value="FLAGELLA BASAL BODY P-RING FORMATION PROTEIN FLGA"/>
    <property type="match status" value="1"/>
</dbReference>
<organism evidence="6 7">
    <name type="scientific">Paracoccus fistulariae</name>
    <dbReference type="NCBI Taxonomy" id="658446"/>
    <lineage>
        <taxon>Bacteria</taxon>
        <taxon>Pseudomonadati</taxon>
        <taxon>Pseudomonadota</taxon>
        <taxon>Alphaproteobacteria</taxon>
        <taxon>Rhodobacterales</taxon>
        <taxon>Paracoccaceae</taxon>
        <taxon>Paracoccus</taxon>
    </lineage>
</organism>
<feature type="signal peptide" evidence="4">
    <location>
        <begin position="1"/>
        <end position="18"/>
    </location>
</feature>
<dbReference type="InterPro" id="IPR036732">
    <property type="entry name" value="AFP_Neu5c_C_sf"/>
</dbReference>
<evidence type="ECO:0000256" key="3">
    <source>
        <dbReference type="ARBA" id="ARBA00022764"/>
    </source>
</evidence>
<feature type="domain" description="SAF" evidence="5">
    <location>
        <begin position="18"/>
        <end position="75"/>
    </location>
</feature>
<evidence type="ECO:0000256" key="2">
    <source>
        <dbReference type="ARBA" id="ARBA00022729"/>
    </source>
</evidence>
<dbReference type="RefSeq" id="WP_271884199.1">
    <property type="nucleotide sequence ID" value="NZ_CP067136.1"/>
</dbReference>
<keyword evidence="6" id="KW-0282">Flagellum</keyword>
<dbReference type="Pfam" id="PF13144">
    <property type="entry name" value="ChapFlgA"/>
    <property type="match status" value="1"/>
</dbReference>
<dbReference type="InterPro" id="IPR017585">
    <property type="entry name" value="SAF_FlgA"/>
</dbReference>
<evidence type="ECO:0000256" key="4">
    <source>
        <dbReference type="RuleBase" id="RU362063"/>
    </source>
</evidence>
<keyword evidence="6" id="KW-0966">Cell projection</keyword>
<dbReference type="SUPFAM" id="SSF51269">
    <property type="entry name" value="AFP III-like domain"/>
    <property type="match status" value="1"/>
</dbReference>
<dbReference type="PANTHER" id="PTHR36307:SF1">
    <property type="entry name" value="FLAGELLA BASAL BODY P-RING FORMATION PROTEIN FLGA"/>
    <property type="match status" value="1"/>
</dbReference>
<gene>
    <name evidence="6" type="primary">flgA</name>
    <name evidence="6" type="ORF">JHX87_13295</name>
</gene>
<keyword evidence="3 4" id="KW-0574">Periplasm</keyword>
<dbReference type="Proteomes" id="UP001219349">
    <property type="component" value="Chromosome"/>
</dbReference>
<dbReference type="EMBL" id="CP067136">
    <property type="protein sequence ID" value="WCR06457.1"/>
    <property type="molecule type" value="Genomic_DNA"/>
</dbReference>
<accession>A0ABY7SKA2</accession>
<dbReference type="InterPro" id="IPR039246">
    <property type="entry name" value="Flagellar_FlgA"/>
</dbReference>
<dbReference type="CDD" id="cd11614">
    <property type="entry name" value="SAF_CpaB_FlgA_like"/>
    <property type="match status" value="1"/>
</dbReference>
<name>A0ABY7SKA2_9RHOB</name>
<evidence type="ECO:0000313" key="6">
    <source>
        <dbReference type="EMBL" id="WCR06457.1"/>
    </source>
</evidence>
<keyword evidence="4" id="KW-1005">Bacterial flagellum biogenesis</keyword>
<dbReference type="Gene3D" id="2.30.30.760">
    <property type="match status" value="1"/>
</dbReference>
<keyword evidence="2 4" id="KW-0732">Signal</keyword>
<comment type="subcellular location">
    <subcellularLocation>
        <location evidence="1 4">Periplasm</location>
    </subcellularLocation>
</comment>
<proteinExistence type="inferred from homology"/>
<evidence type="ECO:0000256" key="1">
    <source>
        <dbReference type="ARBA" id="ARBA00004418"/>
    </source>
</evidence>
<dbReference type="Gene3D" id="3.90.1210.10">
    <property type="entry name" value="Antifreeze-like/N-acetylneuraminic acid synthase C-terminal domain"/>
    <property type="match status" value="1"/>
</dbReference>
<comment type="function">
    <text evidence="4">Involved in the assembly process of the P-ring formation. It may associate with FlgF on the rod constituting a structure essential for the P-ring assembly or may act as a modulator protein for the P-ring assembly.</text>
</comment>
<comment type="similarity">
    <text evidence="4">Belongs to the FlgA family.</text>
</comment>
<protein>
    <recommendedName>
        <fullName evidence="4">Flagella basal body P-ring formation protein FlgA</fullName>
    </recommendedName>
</protein>
<reference evidence="6 7" key="1">
    <citation type="submission" date="2021-01" db="EMBL/GenBank/DDBJ databases">
        <title>Biogeographic distribution of Paracoccus.</title>
        <authorList>
            <person name="Hollensteiner J."/>
            <person name="Leineberger J."/>
            <person name="Brinkhoff T."/>
            <person name="Daniel R."/>
        </authorList>
    </citation>
    <scope>NUCLEOTIDE SEQUENCE [LARGE SCALE GENOMIC DNA]</scope>
    <source>
        <strain evidence="6 7">KCTC 22803</strain>
    </source>
</reference>
<keyword evidence="6" id="KW-0969">Cilium</keyword>
<evidence type="ECO:0000313" key="7">
    <source>
        <dbReference type="Proteomes" id="UP001219349"/>
    </source>
</evidence>
<dbReference type="SMART" id="SM00858">
    <property type="entry name" value="SAF"/>
    <property type="match status" value="1"/>
</dbReference>
<feature type="chain" id="PRO_5045000319" description="Flagella basal body P-ring formation protein FlgA" evidence="4">
    <location>
        <begin position="19"/>
        <end position="138"/>
    </location>
</feature>
<keyword evidence="7" id="KW-1185">Reference proteome</keyword>
<dbReference type="InterPro" id="IPR013974">
    <property type="entry name" value="SAF"/>
</dbReference>
<evidence type="ECO:0000259" key="5">
    <source>
        <dbReference type="SMART" id="SM00858"/>
    </source>
</evidence>
<sequence length="138" mass="14498">MRGLILTLALLSPSLATAEILAAARTLPAGTVVTAADLQLTANDRRGLSDPSEAIGLQTRITIYEGRPIQASLLQAPKLIARNQIAQVTFQRGPLRIVAEARTLSDGAAGDVIRVMNLESRSTISVTVQADGSLLALN</sequence>
<dbReference type="NCBIfam" id="TIGR03170">
    <property type="entry name" value="flgA_cterm"/>
    <property type="match status" value="1"/>
</dbReference>